<keyword evidence="2" id="KW-1185">Reference proteome</keyword>
<dbReference type="EMBL" id="MAHX01000020">
    <property type="protein sequence ID" value="OPC61628.1"/>
    <property type="molecule type" value="Genomic_DNA"/>
</dbReference>
<accession>A0A1T3MAD6</accession>
<reference evidence="1 2" key="1">
    <citation type="submission" date="2016-06" db="EMBL/GenBank/DDBJ databases">
        <title>Revisiting the taxonomy of the Elizabethkingia Genus based on Whole-Genome Sequencing, Optical Mapping, and MALDI-TOF.</title>
        <authorList>
            <person name="Nicholson A.C."/>
        </authorList>
    </citation>
    <scope>NUCLEOTIDE SEQUENCE [LARGE SCALE GENOMIC DNA]</scope>
    <source>
        <strain evidence="1 2">G4070</strain>
    </source>
</reference>
<comment type="caution">
    <text evidence="1">The sequence shown here is derived from an EMBL/GenBank/DDBJ whole genome shotgun (WGS) entry which is preliminary data.</text>
</comment>
<proteinExistence type="predicted"/>
<evidence type="ECO:0000313" key="1">
    <source>
        <dbReference type="EMBL" id="OPC61628.1"/>
    </source>
</evidence>
<name>A0A1T3MAD6_9FLAO</name>
<evidence type="ECO:0000313" key="2">
    <source>
        <dbReference type="Proteomes" id="UP000190813"/>
    </source>
</evidence>
<sequence>MIKDDLTVITKDNVNLIEGKYYSEGYEHINSSLNKSEKAEGFSKMLNQKGKVKSEEIDEVKIILKPLAKNKAYKLEFKLTKNDSVRYVFKHNAKLKNGLLLLENYTSECHGIPYLLGGCQNFQSRIGLTKDNHLLIQDYYENSGAALFIMWAGYSINYAEKYKRIQ</sequence>
<dbReference type="Proteomes" id="UP000190813">
    <property type="component" value="Unassembled WGS sequence"/>
</dbReference>
<dbReference type="AlphaFoldDB" id="A0A1T3MAD6"/>
<gene>
    <name evidence="1" type="ORF">BAZ10_10220</name>
</gene>
<organism evidence="1 2">
    <name type="scientific">Elizabethkingia occulta</name>
    <dbReference type="NCBI Taxonomy" id="1867263"/>
    <lineage>
        <taxon>Bacteria</taxon>
        <taxon>Pseudomonadati</taxon>
        <taxon>Bacteroidota</taxon>
        <taxon>Flavobacteriia</taxon>
        <taxon>Flavobacteriales</taxon>
        <taxon>Weeksellaceae</taxon>
        <taxon>Elizabethkingia</taxon>
    </lineage>
</organism>
<protein>
    <submittedName>
        <fullName evidence="1">Uncharacterized protein</fullName>
    </submittedName>
</protein>